<keyword evidence="3" id="KW-1185">Reference proteome</keyword>
<comment type="caution">
    <text evidence="2">The sequence shown here is derived from an EMBL/GenBank/DDBJ whole genome shotgun (WGS) entry which is preliminary data.</text>
</comment>
<protein>
    <recommendedName>
        <fullName evidence="4">GYD domain-containing protein</fullName>
    </recommendedName>
</protein>
<evidence type="ECO:0000313" key="3">
    <source>
        <dbReference type="Proteomes" id="UP000321113"/>
    </source>
</evidence>
<dbReference type="RefSeq" id="WP_119010150.1">
    <property type="nucleotide sequence ID" value="NZ_BJXK01000011.1"/>
</dbReference>
<proteinExistence type="predicted"/>
<gene>
    <name evidence="2" type="ORF">VSU01S_28100</name>
</gene>
<dbReference type="Pfam" id="PF08734">
    <property type="entry name" value="GYD"/>
    <property type="match status" value="1"/>
</dbReference>
<sequence>MSLIKKLFAIASIAIAATFSFTAPVMAKEETTMKCYLMIAKPNAQAWAGVIQSGGNMEETARPAIEAMGGELVSYWLAVGEPMNYGVVAFPSSLDIAKITYMRTAQGFMDKIEFIEVMDTKTAEQVFKSVKDTMDTKK</sequence>
<dbReference type="AlphaFoldDB" id="A0A511QT72"/>
<name>A0A511QT72_9VIBR</name>
<dbReference type="EMBL" id="BJXK01000011">
    <property type="protein sequence ID" value="GEM80565.1"/>
    <property type="molecule type" value="Genomic_DNA"/>
</dbReference>
<evidence type="ECO:0000313" key="2">
    <source>
        <dbReference type="EMBL" id="GEM80565.1"/>
    </source>
</evidence>
<reference evidence="2 3" key="1">
    <citation type="submission" date="2019-07" db="EMBL/GenBank/DDBJ databases">
        <title>Whole genome shotgun sequence of Vibrio superstes NBRC 103154.</title>
        <authorList>
            <person name="Hosoyama A."/>
            <person name="Uohara A."/>
            <person name="Ohji S."/>
            <person name="Ichikawa N."/>
        </authorList>
    </citation>
    <scope>NUCLEOTIDE SEQUENCE [LARGE SCALE GENOMIC DNA]</scope>
    <source>
        <strain evidence="2 3">NBRC 103154</strain>
    </source>
</reference>
<keyword evidence="1" id="KW-0732">Signal</keyword>
<accession>A0A511QT72</accession>
<dbReference type="InterPro" id="IPR014845">
    <property type="entry name" value="GYD/TTHA1554"/>
</dbReference>
<dbReference type="Proteomes" id="UP000321113">
    <property type="component" value="Unassembled WGS sequence"/>
</dbReference>
<evidence type="ECO:0008006" key="4">
    <source>
        <dbReference type="Google" id="ProtNLM"/>
    </source>
</evidence>
<feature type="signal peptide" evidence="1">
    <location>
        <begin position="1"/>
        <end position="27"/>
    </location>
</feature>
<feature type="chain" id="PRO_5021820534" description="GYD domain-containing protein" evidence="1">
    <location>
        <begin position="28"/>
        <end position="138"/>
    </location>
</feature>
<evidence type="ECO:0000256" key="1">
    <source>
        <dbReference type="SAM" id="SignalP"/>
    </source>
</evidence>
<organism evidence="2 3">
    <name type="scientific">Vibrio superstes NBRC 103154</name>
    <dbReference type="NCBI Taxonomy" id="1219062"/>
    <lineage>
        <taxon>Bacteria</taxon>
        <taxon>Pseudomonadati</taxon>
        <taxon>Pseudomonadota</taxon>
        <taxon>Gammaproteobacteria</taxon>
        <taxon>Vibrionales</taxon>
        <taxon>Vibrionaceae</taxon>
        <taxon>Vibrio</taxon>
    </lineage>
</organism>